<organism evidence="1 2">
    <name type="scientific">Ancylostoma duodenale</name>
    <dbReference type="NCBI Taxonomy" id="51022"/>
    <lineage>
        <taxon>Eukaryota</taxon>
        <taxon>Metazoa</taxon>
        <taxon>Ecdysozoa</taxon>
        <taxon>Nematoda</taxon>
        <taxon>Chromadorea</taxon>
        <taxon>Rhabditida</taxon>
        <taxon>Rhabditina</taxon>
        <taxon>Rhabditomorpha</taxon>
        <taxon>Strongyloidea</taxon>
        <taxon>Ancylostomatidae</taxon>
        <taxon>Ancylostomatinae</taxon>
        <taxon>Ancylostoma</taxon>
    </lineage>
</organism>
<dbReference type="Proteomes" id="UP000054047">
    <property type="component" value="Unassembled WGS sequence"/>
</dbReference>
<evidence type="ECO:0000313" key="2">
    <source>
        <dbReference type="Proteomes" id="UP000054047"/>
    </source>
</evidence>
<reference evidence="1 2" key="1">
    <citation type="submission" date="2013-12" db="EMBL/GenBank/DDBJ databases">
        <title>Draft genome of the parsitic nematode Ancylostoma duodenale.</title>
        <authorList>
            <person name="Mitreva M."/>
        </authorList>
    </citation>
    <scope>NUCLEOTIDE SEQUENCE [LARGE SCALE GENOMIC DNA]</scope>
    <source>
        <strain evidence="1 2">Zhejiang</strain>
    </source>
</reference>
<keyword evidence="2" id="KW-1185">Reference proteome</keyword>
<dbReference type="OrthoDB" id="6730366at2759"/>
<gene>
    <name evidence="1" type="ORF">ANCDUO_06383</name>
</gene>
<dbReference type="EMBL" id="KN728744">
    <property type="protein sequence ID" value="KIH63316.1"/>
    <property type="molecule type" value="Genomic_DNA"/>
</dbReference>
<accession>A0A0C2H1P4</accession>
<dbReference type="PANTHER" id="PTHR46238:SF8">
    <property type="entry name" value="ENDONUCLEASE_EXONUCLEASE_PHOSPHATASE DOMAIN-CONTAINING PROTEIN"/>
    <property type="match status" value="1"/>
</dbReference>
<dbReference type="AlphaFoldDB" id="A0A0C2H1P4"/>
<sequence>MHQFSQIRRSEEEETECWAATKVTKQVLHPVEMRMLRWSMGVMLKDRVSNEVIRSPFGVALVTDKMKKARLRWFGHVQHRESGSVAKTALISDVKGIRPRRRLKTCWLDCVESDMAEVQLTTRDDCIWLHCLPSLFVKTSTLFPSRSLVRVIGVDDRLLQP</sequence>
<dbReference type="PANTHER" id="PTHR46238">
    <property type="entry name" value="REVERSE TRANSCRIPTASE DOMAIN-CONTAINING PROTEIN"/>
    <property type="match status" value="1"/>
</dbReference>
<evidence type="ECO:0000313" key="1">
    <source>
        <dbReference type="EMBL" id="KIH63316.1"/>
    </source>
</evidence>
<proteinExistence type="predicted"/>
<protein>
    <submittedName>
        <fullName evidence="1">Uncharacterized protein</fullName>
    </submittedName>
</protein>
<name>A0A0C2H1P4_9BILA</name>